<sequence>MSHMGNRIKKLRIQHKMTQDELAQQLGYSSRSSINKIEIGRSELPQSKITLAANILHTTPAYILGWEETFKPIDHEFEKIPVYPPLCCGDGWFTEDNIIDYISIPKKMLQPHKQYFANYAMGDSMKNENINDGDLVIFEHTNVINNGDIGCFNIDNNEATCKIFKRDPITSIIMLLPANNDYQPIIITSQNIGFKVIGKLALVINNRQ</sequence>
<dbReference type="PANTHER" id="PTHR33516:SF2">
    <property type="entry name" value="LEXA REPRESSOR-RELATED"/>
    <property type="match status" value="1"/>
</dbReference>
<dbReference type="GeneID" id="78289139"/>
<dbReference type="SUPFAM" id="SSF51306">
    <property type="entry name" value="LexA/Signal peptidase"/>
    <property type="match status" value="1"/>
</dbReference>
<dbReference type="PROSITE" id="PS50943">
    <property type="entry name" value="HTH_CROC1"/>
    <property type="match status" value="1"/>
</dbReference>
<name>A0A1I0GT92_9FIRM</name>
<dbReference type="SUPFAM" id="SSF47413">
    <property type="entry name" value="lambda repressor-like DNA-binding domains"/>
    <property type="match status" value="1"/>
</dbReference>
<dbReference type="GO" id="GO:0003677">
    <property type="term" value="F:DNA binding"/>
    <property type="evidence" value="ECO:0007669"/>
    <property type="project" value="InterPro"/>
</dbReference>
<dbReference type="InterPro" id="IPR050077">
    <property type="entry name" value="LexA_repressor"/>
</dbReference>
<evidence type="ECO:0000313" key="2">
    <source>
        <dbReference type="EMBL" id="SET73679.1"/>
    </source>
</evidence>
<dbReference type="EMBL" id="FOIN01000034">
    <property type="protein sequence ID" value="SET73679.1"/>
    <property type="molecule type" value="Genomic_DNA"/>
</dbReference>
<feature type="domain" description="HTH cro/C1-type" evidence="1">
    <location>
        <begin position="8"/>
        <end position="63"/>
    </location>
</feature>
<dbReference type="AlphaFoldDB" id="A0A1I0GT92"/>
<dbReference type="InterPro" id="IPR001387">
    <property type="entry name" value="Cro/C1-type_HTH"/>
</dbReference>
<dbReference type="CDD" id="cd00093">
    <property type="entry name" value="HTH_XRE"/>
    <property type="match status" value="1"/>
</dbReference>
<dbReference type="InterPro" id="IPR036286">
    <property type="entry name" value="LexA/Signal_pep-like_sf"/>
</dbReference>
<evidence type="ECO:0000313" key="3">
    <source>
        <dbReference type="Proteomes" id="UP000198558"/>
    </source>
</evidence>
<dbReference type="SMART" id="SM00530">
    <property type="entry name" value="HTH_XRE"/>
    <property type="match status" value="1"/>
</dbReference>
<protein>
    <submittedName>
        <fullName evidence="2">Repressor LexA</fullName>
    </submittedName>
</protein>
<accession>A0A1I0GT92</accession>
<dbReference type="Pfam" id="PF01381">
    <property type="entry name" value="HTH_3"/>
    <property type="match status" value="1"/>
</dbReference>
<keyword evidence="3" id="KW-1185">Reference proteome</keyword>
<dbReference type="RefSeq" id="WP_092355661.1">
    <property type="nucleotide sequence ID" value="NZ_CANTIP010000047.1"/>
</dbReference>
<dbReference type="Pfam" id="PF00717">
    <property type="entry name" value="Peptidase_S24"/>
    <property type="match status" value="1"/>
</dbReference>
<proteinExistence type="predicted"/>
<dbReference type="Proteomes" id="UP000198558">
    <property type="component" value="Unassembled WGS sequence"/>
</dbReference>
<dbReference type="InterPro" id="IPR015927">
    <property type="entry name" value="Peptidase_S24_S26A/B/C"/>
</dbReference>
<dbReference type="InterPro" id="IPR039418">
    <property type="entry name" value="LexA-like"/>
</dbReference>
<organism evidence="2 3">
    <name type="scientific">Thomasclavelia cocleata</name>
    <dbReference type="NCBI Taxonomy" id="69824"/>
    <lineage>
        <taxon>Bacteria</taxon>
        <taxon>Bacillati</taxon>
        <taxon>Bacillota</taxon>
        <taxon>Erysipelotrichia</taxon>
        <taxon>Erysipelotrichales</taxon>
        <taxon>Coprobacillaceae</taxon>
        <taxon>Thomasclavelia</taxon>
    </lineage>
</organism>
<reference evidence="3" key="1">
    <citation type="submission" date="2016-10" db="EMBL/GenBank/DDBJ databases">
        <authorList>
            <person name="Varghese N."/>
            <person name="Submissions S."/>
        </authorList>
    </citation>
    <scope>NUCLEOTIDE SEQUENCE [LARGE SCALE GENOMIC DNA]</scope>
    <source>
        <strain evidence="3">DSM 1551</strain>
    </source>
</reference>
<dbReference type="Gene3D" id="2.10.109.10">
    <property type="entry name" value="Umud Fragment, subunit A"/>
    <property type="match status" value="1"/>
</dbReference>
<dbReference type="OrthoDB" id="194368at2"/>
<dbReference type="PANTHER" id="PTHR33516">
    <property type="entry name" value="LEXA REPRESSOR"/>
    <property type="match status" value="1"/>
</dbReference>
<dbReference type="CDD" id="cd06529">
    <property type="entry name" value="S24_LexA-like"/>
    <property type="match status" value="1"/>
</dbReference>
<dbReference type="Gene3D" id="1.10.260.40">
    <property type="entry name" value="lambda repressor-like DNA-binding domains"/>
    <property type="match status" value="1"/>
</dbReference>
<evidence type="ECO:0000259" key="1">
    <source>
        <dbReference type="PROSITE" id="PS50943"/>
    </source>
</evidence>
<dbReference type="InterPro" id="IPR010982">
    <property type="entry name" value="Lambda_DNA-bd_dom_sf"/>
</dbReference>
<gene>
    <name evidence="2" type="ORF">SAMN04489758_13418</name>
</gene>